<gene>
    <name evidence="1" type="ORF">MKW98_002984</name>
</gene>
<evidence type="ECO:0000313" key="2">
    <source>
        <dbReference type="Proteomes" id="UP001202328"/>
    </source>
</evidence>
<proteinExistence type="predicted"/>
<feature type="non-terminal residue" evidence="1">
    <location>
        <position position="1"/>
    </location>
</feature>
<accession>A0AAD4THX2</accession>
<name>A0AAD4THX2_9MAGN</name>
<dbReference type="EMBL" id="JAJJMB010000931">
    <property type="protein sequence ID" value="KAI3960485.1"/>
    <property type="molecule type" value="Genomic_DNA"/>
</dbReference>
<comment type="caution">
    <text evidence="1">The sequence shown here is derived from an EMBL/GenBank/DDBJ whole genome shotgun (WGS) entry which is preliminary data.</text>
</comment>
<evidence type="ECO:0000313" key="1">
    <source>
        <dbReference type="EMBL" id="KAI3960485.1"/>
    </source>
</evidence>
<dbReference type="Proteomes" id="UP001202328">
    <property type="component" value="Unassembled WGS sequence"/>
</dbReference>
<reference evidence="1" key="1">
    <citation type="submission" date="2022-04" db="EMBL/GenBank/DDBJ databases">
        <title>A functionally conserved STORR gene fusion in Papaver species that diverged 16.8 million years ago.</title>
        <authorList>
            <person name="Catania T."/>
        </authorList>
    </citation>
    <scope>NUCLEOTIDE SEQUENCE</scope>
    <source>
        <strain evidence="1">S-188037</strain>
    </source>
</reference>
<sequence length="233" mass="26852">AVFRFLGKAYVVDTNQGSVKIVKKSKRTALVKDMCTKIQTTTGICGKTDEVSNCAYSILSLRPSVSKLCLLTLNATVVSCSMQRFYCFIFFIVFFIVQPDRIWENGVKTSGCQLSVPADFESFHKTYIDPLTPKDHELRKLYQKANLLRYSKGNTKLDEDNKKLGEDMFKELKIRSAERMKELTSTLRRGSSEQLRAVRFLEEEEKFNKCFKVYRLSVSRKLPINTVISFQLY</sequence>
<keyword evidence="2" id="KW-1185">Reference proteome</keyword>
<dbReference type="AlphaFoldDB" id="A0AAD4THX2"/>
<organism evidence="1 2">
    <name type="scientific">Papaver atlanticum</name>
    <dbReference type="NCBI Taxonomy" id="357466"/>
    <lineage>
        <taxon>Eukaryota</taxon>
        <taxon>Viridiplantae</taxon>
        <taxon>Streptophyta</taxon>
        <taxon>Embryophyta</taxon>
        <taxon>Tracheophyta</taxon>
        <taxon>Spermatophyta</taxon>
        <taxon>Magnoliopsida</taxon>
        <taxon>Ranunculales</taxon>
        <taxon>Papaveraceae</taxon>
        <taxon>Papaveroideae</taxon>
        <taxon>Papaver</taxon>
    </lineage>
</organism>
<protein>
    <submittedName>
        <fullName evidence="1">Uncharacterized protein</fullName>
    </submittedName>
</protein>